<dbReference type="GeneID" id="54295448"/>
<keyword evidence="5" id="KW-1185">Reference proteome</keyword>
<dbReference type="InterPro" id="IPR050216">
    <property type="entry name" value="LRR_domain-containing"/>
</dbReference>
<dbReference type="SMART" id="SM00364">
    <property type="entry name" value="LRR_BAC"/>
    <property type="match status" value="3"/>
</dbReference>
<dbReference type="AlphaFoldDB" id="A0A6A6BNM4"/>
<feature type="compositionally biased region" description="Polar residues" evidence="3">
    <location>
        <begin position="359"/>
        <end position="368"/>
    </location>
</feature>
<feature type="compositionally biased region" description="Acidic residues" evidence="3">
    <location>
        <begin position="123"/>
        <end position="134"/>
    </location>
</feature>
<feature type="compositionally biased region" description="Low complexity" evidence="3">
    <location>
        <begin position="166"/>
        <end position="194"/>
    </location>
</feature>
<dbReference type="InterPro" id="IPR001611">
    <property type="entry name" value="Leu-rich_rpt"/>
</dbReference>
<proteinExistence type="predicted"/>
<evidence type="ECO:0000256" key="2">
    <source>
        <dbReference type="ARBA" id="ARBA00022737"/>
    </source>
</evidence>
<keyword evidence="2" id="KW-0677">Repeat</keyword>
<sequence>MDSSSSRIPRPPSAIPRPSSLPRPSKLPQPKLSAIPTPPKPRSKPSIPAPSGIRPPSRITSPAKETYGFKKPLPRPESRQARSRIVRPVNGNLTVNAETEDDTLGDLDGFRVSSMSRQGFRDDESDFGVDDDDVLSQHSGTKSRKFSQSSLSERAVESLSHILPTSPSGSRSSSFFGGPASPRGPSRPASAMSRSRPDSRNSTRPPSRTGMYRSASQRPTTPTMGPPSSGYGQTRAASAARPASRTSFVGKNLAPTPQRSASAAPRSPAEFSRSESSASPTEDQEPQEELLKSPSSRLSKMPQDGSDDATMRKIPKTRPVLDSAFGEQTAGETGTMKRALTSVKRPKAAAAAPADDQTSKAPSSSSALREQIAKAKAARKKAATNKQAEPRNDIPIGDAALESYEEDPFNQMPKGGEAVIKNRVATARSEGRLNLANMGLTEIPQQVMTMYEYDPNNSVSTWAETVDLTRFIAADNEIERLPDDLFPDVDPLEASEDFDASPNQFGGVEMLDLHGNILKQLPIGMRRLENLSVLNLTRNQLDNSSLEVISQISGLRELKLADNEFEGPFPDTIGLLENLEVLELQGNKINHLPYDLRLLSNLRVLNVAKNQLSSLPMDVLHLMPLVELVASKNALRGTLFPATVSKMPRLQILDVSGNALTALSDNRIALPELRTLNVAINRLEHLPDMTEWARLMTFLAEENKLSEFPQGFKTLGTLRRANLSGNNIVKIEPEVGLMERLEVLNLAANPLSERKFLTMGTGDLKFILKSRIAPAGHDDGVTSPGSVREDETNGAIQKGSTWTLRGSGILDLSSKGLTELDGGNLAEVADKTRQLVLHHNKFTSIPATVSLASGITMLDLSHNCLSTAFAGSIELPSLRELRLLGNGIISFDSLVSYLIAPRLQHLDLTANRLSGALPTLLSFYPELATLLVSDNSIEEISAEALSGLKAVNLSNNSIGRVPPEIGLLWDQGLRSLELEGNTFRIPNYTILRKGTEEVMRWLRDKVPRELPEEEDETF</sequence>
<dbReference type="SMART" id="SM00369">
    <property type="entry name" value="LRR_TYP"/>
    <property type="match status" value="8"/>
</dbReference>
<dbReference type="PANTHER" id="PTHR48051:SF1">
    <property type="entry name" value="RAS SUPPRESSOR PROTEIN 1"/>
    <property type="match status" value="1"/>
</dbReference>
<dbReference type="Gene3D" id="3.80.10.10">
    <property type="entry name" value="Ribonuclease Inhibitor"/>
    <property type="match status" value="3"/>
</dbReference>
<dbReference type="GO" id="GO:0005737">
    <property type="term" value="C:cytoplasm"/>
    <property type="evidence" value="ECO:0007669"/>
    <property type="project" value="TreeGrafter"/>
</dbReference>
<dbReference type="PROSITE" id="PS51450">
    <property type="entry name" value="LRR"/>
    <property type="match status" value="2"/>
</dbReference>
<reference evidence="4" key="1">
    <citation type="journal article" date="2020" name="Stud. Mycol.">
        <title>101 Dothideomycetes genomes: a test case for predicting lifestyles and emergence of pathogens.</title>
        <authorList>
            <person name="Haridas S."/>
            <person name="Albert R."/>
            <person name="Binder M."/>
            <person name="Bloem J."/>
            <person name="Labutti K."/>
            <person name="Salamov A."/>
            <person name="Andreopoulos B."/>
            <person name="Baker S."/>
            <person name="Barry K."/>
            <person name="Bills G."/>
            <person name="Bluhm B."/>
            <person name="Cannon C."/>
            <person name="Castanera R."/>
            <person name="Culley D."/>
            <person name="Daum C."/>
            <person name="Ezra D."/>
            <person name="Gonzalez J."/>
            <person name="Henrissat B."/>
            <person name="Kuo A."/>
            <person name="Liang C."/>
            <person name="Lipzen A."/>
            <person name="Lutzoni F."/>
            <person name="Magnuson J."/>
            <person name="Mondo S."/>
            <person name="Nolan M."/>
            <person name="Ohm R."/>
            <person name="Pangilinan J."/>
            <person name="Park H.-J."/>
            <person name="Ramirez L."/>
            <person name="Alfaro M."/>
            <person name="Sun H."/>
            <person name="Tritt A."/>
            <person name="Yoshinaga Y."/>
            <person name="Zwiers L.-H."/>
            <person name="Turgeon B."/>
            <person name="Goodwin S."/>
            <person name="Spatafora J."/>
            <person name="Crous P."/>
            <person name="Grigoriev I."/>
        </authorList>
    </citation>
    <scope>NUCLEOTIDE SEQUENCE</scope>
    <source>
        <strain evidence="4">CBS 121167</strain>
    </source>
</reference>
<feature type="compositionally biased region" description="Pro residues" evidence="3">
    <location>
        <begin position="9"/>
        <end position="27"/>
    </location>
</feature>
<evidence type="ECO:0000313" key="4">
    <source>
        <dbReference type="EMBL" id="KAF2145023.1"/>
    </source>
</evidence>
<feature type="compositionally biased region" description="Low complexity" evidence="3">
    <location>
        <begin position="219"/>
        <end position="247"/>
    </location>
</feature>
<name>A0A6A6BNM4_9PEZI</name>
<accession>A0A6A6BNM4</accession>
<feature type="compositionally biased region" description="Low complexity" evidence="3">
    <location>
        <begin position="254"/>
        <end position="271"/>
    </location>
</feature>
<protein>
    <recommendedName>
        <fullName evidence="6">L domain-like protein</fullName>
    </recommendedName>
</protein>
<dbReference type="InterPro" id="IPR032675">
    <property type="entry name" value="LRR_dom_sf"/>
</dbReference>
<dbReference type="PANTHER" id="PTHR48051">
    <property type="match status" value="1"/>
</dbReference>
<dbReference type="InterPro" id="IPR003591">
    <property type="entry name" value="Leu-rich_rpt_typical-subtyp"/>
</dbReference>
<dbReference type="Proteomes" id="UP000799438">
    <property type="component" value="Unassembled WGS sequence"/>
</dbReference>
<dbReference type="RefSeq" id="XP_033400735.1">
    <property type="nucleotide sequence ID" value="XM_033537952.1"/>
</dbReference>
<organism evidence="4 5">
    <name type="scientific">Aplosporella prunicola CBS 121167</name>
    <dbReference type="NCBI Taxonomy" id="1176127"/>
    <lineage>
        <taxon>Eukaryota</taxon>
        <taxon>Fungi</taxon>
        <taxon>Dikarya</taxon>
        <taxon>Ascomycota</taxon>
        <taxon>Pezizomycotina</taxon>
        <taxon>Dothideomycetes</taxon>
        <taxon>Dothideomycetes incertae sedis</taxon>
        <taxon>Botryosphaeriales</taxon>
        <taxon>Aplosporellaceae</taxon>
        <taxon>Aplosporella</taxon>
    </lineage>
</organism>
<evidence type="ECO:0008006" key="6">
    <source>
        <dbReference type="Google" id="ProtNLM"/>
    </source>
</evidence>
<dbReference type="SUPFAM" id="SSF52058">
    <property type="entry name" value="L domain-like"/>
    <property type="match status" value="2"/>
</dbReference>
<evidence type="ECO:0000256" key="1">
    <source>
        <dbReference type="ARBA" id="ARBA00022614"/>
    </source>
</evidence>
<keyword evidence="1" id="KW-0433">Leucine-rich repeat</keyword>
<dbReference type="EMBL" id="ML995478">
    <property type="protein sequence ID" value="KAF2145023.1"/>
    <property type="molecule type" value="Genomic_DNA"/>
</dbReference>
<feature type="region of interest" description="Disordered" evidence="3">
    <location>
        <begin position="1"/>
        <end position="395"/>
    </location>
</feature>
<evidence type="ECO:0000313" key="5">
    <source>
        <dbReference type="Proteomes" id="UP000799438"/>
    </source>
</evidence>
<dbReference type="Pfam" id="PF13855">
    <property type="entry name" value="LRR_8"/>
    <property type="match status" value="2"/>
</dbReference>
<feature type="compositionally biased region" description="Polar residues" evidence="3">
    <location>
        <begin position="136"/>
        <end position="152"/>
    </location>
</feature>
<gene>
    <name evidence="4" type="ORF">K452DRAFT_244600</name>
</gene>
<dbReference type="OrthoDB" id="676979at2759"/>
<evidence type="ECO:0000256" key="3">
    <source>
        <dbReference type="SAM" id="MobiDB-lite"/>
    </source>
</evidence>